<dbReference type="EMBL" id="PDXB01000004">
    <property type="protein sequence ID" value="RYN35420.1"/>
    <property type="molecule type" value="Genomic_DNA"/>
</dbReference>
<evidence type="ECO:0000256" key="1">
    <source>
        <dbReference type="SAM" id="MobiDB-lite"/>
    </source>
</evidence>
<sequence>MVRGLSNIATHVKDEADRPEALSTQNTDIPTGTTDQESPPSTQASFTLARKTTNRRRVSKEAPLKAGKANDATSFINKDNPEATIAAYCGCDNVGIFRRFYTSALVLPYYVKSLKYRGYGRRTVLSLLGDLPYDQYWASDEDPEEVYPLTDAEKRGSNFNYGMGLIL</sequence>
<organism evidence="2 3">
    <name type="scientific">Alternaria tenuissima</name>
    <dbReference type="NCBI Taxonomy" id="119927"/>
    <lineage>
        <taxon>Eukaryota</taxon>
        <taxon>Fungi</taxon>
        <taxon>Dikarya</taxon>
        <taxon>Ascomycota</taxon>
        <taxon>Pezizomycotina</taxon>
        <taxon>Dothideomycetes</taxon>
        <taxon>Pleosporomycetidae</taxon>
        <taxon>Pleosporales</taxon>
        <taxon>Pleosporineae</taxon>
        <taxon>Pleosporaceae</taxon>
        <taxon>Alternaria</taxon>
        <taxon>Alternaria sect. Alternaria</taxon>
        <taxon>Alternaria alternata complex</taxon>
    </lineage>
</organism>
<reference evidence="2" key="1">
    <citation type="submission" date="2017-10" db="EMBL/GenBank/DDBJ databases">
        <authorList>
            <person name="Armitage A.D."/>
            <person name="Barbara D.J."/>
            <person name="Woodhall J.W."/>
            <person name="Sreenivasaprasad S."/>
            <person name="Lane C.R."/>
            <person name="Clarkson J.P."/>
            <person name="Harrison R.J."/>
        </authorList>
    </citation>
    <scope>NUCLEOTIDE SEQUENCE</scope>
    <source>
        <strain evidence="2">FERA 1164</strain>
    </source>
</reference>
<proteinExistence type="predicted"/>
<name>A0AB37WY43_9PLEO</name>
<accession>A0AB37WY43</accession>
<gene>
    <name evidence="2" type="ORF">AA0115_g2215</name>
</gene>
<reference evidence="2" key="2">
    <citation type="journal article" date="2019" name="bioRxiv">
        <title>Genomics, evolutionary history and diagnostics of the Alternaria alternata species group including apple and Asian pear pathotypes.</title>
        <authorList>
            <person name="Armitage A.D."/>
            <person name="Cockerton H.M."/>
            <person name="Sreenivasaprasad S."/>
            <person name="Woodhall J.W."/>
            <person name="Lane C.R."/>
            <person name="Harrison R.J."/>
            <person name="Clarkson J.P."/>
        </authorList>
    </citation>
    <scope>NUCLEOTIDE SEQUENCE</scope>
    <source>
        <strain evidence="2">FERA 1164</strain>
    </source>
</reference>
<dbReference type="AlphaFoldDB" id="A0AB37WY43"/>
<evidence type="ECO:0000313" key="2">
    <source>
        <dbReference type="EMBL" id="RYN35420.1"/>
    </source>
</evidence>
<feature type="compositionally biased region" description="Polar residues" evidence="1">
    <location>
        <begin position="22"/>
        <end position="46"/>
    </location>
</feature>
<evidence type="ECO:0000313" key="3">
    <source>
        <dbReference type="Proteomes" id="UP000292340"/>
    </source>
</evidence>
<protein>
    <submittedName>
        <fullName evidence="2">Uncharacterized protein</fullName>
    </submittedName>
</protein>
<dbReference type="Proteomes" id="UP000292340">
    <property type="component" value="Unassembled WGS sequence"/>
</dbReference>
<feature type="compositionally biased region" description="Basic and acidic residues" evidence="1">
    <location>
        <begin position="11"/>
        <end position="20"/>
    </location>
</feature>
<comment type="caution">
    <text evidence="2">The sequence shown here is derived from an EMBL/GenBank/DDBJ whole genome shotgun (WGS) entry which is preliminary data.</text>
</comment>
<feature type="region of interest" description="Disordered" evidence="1">
    <location>
        <begin position="1"/>
        <end position="72"/>
    </location>
</feature>